<sequence>MSHFGFKPVRESGEFFKEWKAREWKSNLSDLELDDVIFYMALMDHADADRMELAFTMTDKDSGAEAQEYYVLKSLDGDFNRSYVLIPNDAKKEINVFMFNGVSVEEDFFEVELGTYTVNLFEAYRYWNICIRDEDGVVGNDSFKEFVKKTKDFSAIAE</sequence>
<name>A0A6L5HM17_9PSED</name>
<dbReference type="EMBL" id="WIVU01000002">
    <property type="protein sequence ID" value="MQU04424.1"/>
    <property type="molecule type" value="Genomic_DNA"/>
</dbReference>
<protein>
    <submittedName>
        <fullName evidence="1">Uncharacterized protein</fullName>
    </submittedName>
</protein>
<comment type="caution">
    <text evidence="1">The sequence shown here is derived from an EMBL/GenBank/DDBJ whole genome shotgun (WGS) entry which is preliminary data.</text>
</comment>
<reference evidence="1 2" key="1">
    <citation type="submission" date="2019-10" db="EMBL/GenBank/DDBJ databases">
        <title>Evaluation of single-gene subtyping targets for Pseudomonas.</title>
        <authorList>
            <person name="Reichler S.J."/>
            <person name="Orsi R.H."/>
            <person name="Wiedmann M."/>
            <person name="Martin N.H."/>
            <person name="Murphy S.I."/>
        </authorList>
    </citation>
    <scope>NUCLEOTIDE SEQUENCE [LARGE SCALE GENOMIC DNA]</scope>
    <source>
        <strain evidence="1 2">FSL R10-1637</strain>
    </source>
</reference>
<accession>A0A6L5HM17</accession>
<proteinExistence type="predicted"/>
<dbReference type="Proteomes" id="UP000478064">
    <property type="component" value="Unassembled WGS sequence"/>
</dbReference>
<dbReference type="AlphaFoldDB" id="A0A6L5HM17"/>
<dbReference type="RefSeq" id="WP_153372309.1">
    <property type="nucleotide sequence ID" value="NZ_WIVU01000002.1"/>
</dbReference>
<evidence type="ECO:0000313" key="2">
    <source>
        <dbReference type="Proteomes" id="UP000478064"/>
    </source>
</evidence>
<evidence type="ECO:0000313" key="1">
    <source>
        <dbReference type="EMBL" id="MQU04424.1"/>
    </source>
</evidence>
<gene>
    <name evidence="1" type="ORF">GHO27_01855</name>
</gene>
<organism evidence="1 2">
    <name type="scientific">Pseudomonas helleri</name>
    <dbReference type="NCBI Taxonomy" id="1608996"/>
    <lineage>
        <taxon>Bacteria</taxon>
        <taxon>Pseudomonadati</taxon>
        <taxon>Pseudomonadota</taxon>
        <taxon>Gammaproteobacteria</taxon>
        <taxon>Pseudomonadales</taxon>
        <taxon>Pseudomonadaceae</taxon>
        <taxon>Pseudomonas</taxon>
    </lineage>
</organism>